<protein>
    <submittedName>
        <fullName evidence="3">Glycosyltransferase</fullName>
        <ecNumber evidence="3">2.4.-.-</ecNumber>
    </submittedName>
</protein>
<dbReference type="Pfam" id="PF00535">
    <property type="entry name" value="Glycos_transf_2"/>
    <property type="match status" value="1"/>
</dbReference>
<dbReference type="GO" id="GO:0016757">
    <property type="term" value="F:glycosyltransferase activity"/>
    <property type="evidence" value="ECO:0007669"/>
    <property type="project" value="UniProtKB-KW"/>
</dbReference>
<keyword evidence="1" id="KW-1133">Transmembrane helix</keyword>
<dbReference type="EC" id="2.4.-.-" evidence="3"/>
<evidence type="ECO:0000313" key="3">
    <source>
        <dbReference type="EMBL" id="MFC3212093.1"/>
    </source>
</evidence>
<dbReference type="InterPro" id="IPR029044">
    <property type="entry name" value="Nucleotide-diphossugar_trans"/>
</dbReference>
<dbReference type="Proteomes" id="UP001595625">
    <property type="component" value="Unassembled WGS sequence"/>
</dbReference>
<dbReference type="PANTHER" id="PTHR43646">
    <property type="entry name" value="GLYCOSYLTRANSFERASE"/>
    <property type="match status" value="1"/>
</dbReference>
<sequence length="369" mass="41738">MIMWIFILCLAAFLLWTIFNSFFMPSLPKKNPAVNGHPLLSVLVPMRNEERNVKSLVASLKNSTYPKIEFIILNDQSTDRTQQLLEEEIGGDSRFTILQGAELPTDWVGKVHACHQLQKAAAGELLMFVDADINFGPEAFQQSIALMQQKNAKSLSGFPAFEVAPFLSKLLVPMQHFVVFFHLPLGLANYASFPAATAAHGAWMLFDRKVYEDIGGHQSVRNSLVEDVHISREIKKAGHRMLLANITESVSSKMYDTNKEVWEGFLKNSYTGIGRSSVMAVLLTLFYILFYVIPFALAVIGIFMLKPLLVVPYLLICLQQLYVMLRTRQNPLLAFLMPFQAGAMIAVLLHAMQKSRRRQSYSWKGRNYL</sequence>
<dbReference type="RefSeq" id="WP_117312672.1">
    <property type="nucleotide sequence ID" value="NZ_JBHRUJ010000017.1"/>
</dbReference>
<name>A0ABV7KRK8_PLAOK</name>
<accession>A0ABV7KRK8</accession>
<feature type="transmembrane region" description="Helical" evidence="1">
    <location>
        <begin position="278"/>
        <end position="300"/>
    </location>
</feature>
<feature type="domain" description="Glycosyltransferase 2-like" evidence="2">
    <location>
        <begin position="41"/>
        <end position="214"/>
    </location>
</feature>
<evidence type="ECO:0000256" key="1">
    <source>
        <dbReference type="SAM" id="Phobius"/>
    </source>
</evidence>
<proteinExistence type="predicted"/>
<dbReference type="EMBL" id="JBHRUJ010000017">
    <property type="protein sequence ID" value="MFC3212093.1"/>
    <property type="molecule type" value="Genomic_DNA"/>
</dbReference>
<comment type="caution">
    <text evidence="3">The sequence shown here is derived from an EMBL/GenBank/DDBJ whole genome shotgun (WGS) entry which is preliminary data.</text>
</comment>
<feature type="transmembrane region" description="Helical" evidence="1">
    <location>
        <begin position="331"/>
        <end position="352"/>
    </location>
</feature>
<dbReference type="Gene3D" id="3.90.550.10">
    <property type="entry name" value="Spore Coat Polysaccharide Biosynthesis Protein SpsA, Chain A"/>
    <property type="match status" value="1"/>
</dbReference>
<reference evidence="4" key="1">
    <citation type="journal article" date="2019" name="Int. J. Syst. Evol. Microbiol.">
        <title>The Global Catalogue of Microorganisms (GCM) 10K type strain sequencing project: providing services to taxonomists for standard genome sequencing and annotation.</title>
        <authorList>
            <consortium name="The Broad Institute Genomics Platform"/>
            <consortium name="The Broad Institute Genome Sequencing Center for Infectious Disease"/>
            <person name="Wu L."/>
            <person name="Ma J."/>
        </authorList>
    </citation>
    <scope>NUCLEOTIDE SEQUENCE [LARGE SCALE GENOMIC DNA]</scope>
    <source>
        <strain evidence="4">CCM 320</strain>
    </source>
</reference>
<evidence type="ECO:0000259" key="2">
    <source>
        <dbReference type="Pfam" id="PF00535"/>
    </source>
</evidence>
<organism evidence="3 4">
    <name type="scientific">Planomicrobium okeanokoites</name>
    <name type="common">Planococcus okeanokoites</name>
    <name type="synonym">Flavobacterium okeanokoites</name>
    <dbReference type="NCBI Taxonomy" id="244"/>
    <lineage>
        <taxon>Bacteria</taxon>
        <taxon>Bacillati</taxon>
        <taxon>Bacillota</taxon>
        <taxon>Bacilli</taxon>
        <taxon>Bacillales</taxon>
        <taxon>Caryophanaceae</taxon>
        <taxon>Planomicrobium</taxon>
    </lineage>
</organism>
<keyword evidence="1" id="KW-0472">Membrane</keyword>
<dbReference type="PANTHER" id="PTHR43646:SF3">
    <property type="entry name" value="SLR1566 PROTEIN"/>
    <property type="match status" value="1"/>
</dbReference>
<keyword evidence="3" id="KW-0808">Transferase</keyword>
<keyword evidence="4" id="KW-1185">Reference proteome</keyword>
<dbReference type="SUPFAM" id="SSF53448">
    <property type="entry name" value="Nucleotide-diphospho-sugar transferases"/>
    <property type="match status" value="1"/>
</dbReference>
<keyword evidence="3" id="KW-0328">Glycosyltransferase</keyword>
<evidence type="ECO:0000313" key="4">
    <source>
        <dbReference type="Proteomes" id="UP001595625"/>
    </source>
</evidence>
<gene>
    <name evidence="3" type="ORF">ACFOEJ_13470</name>
</gene>
<dbReference type="InterPro" id="IPR001173">
    <property type="entry name" value="Glyco_trans_2-like"/>
</dbReference>
<keyword evidence="1" id="KW-0812">Transmembrane</keyword>